<evidence type="ECO:0000259" key="6">
    <source>
        <dbReference type="Pfam" id="PF00889"/>
    </source>
</evidence>
<dbReference type="NCBIfam" id="TIGR00116">
    <property type="entry name" value="tsf"/>
    <property type="match status" value="1"/>
</dbReference>
<proteinExistence type="inferred from homology"/>
<name>A0A2H0VHC2_9BACT</name>
<dbReference type="PANTHER" id="PTHR11741:SF0">
    <property type="entry name" value="ELONGATION FACTOR TS, MITOCHONDRIAL"/>
    <property type="match status" value="1"/>
</dbReference>
<keyword evidence="4 5" id="KW-0648">Protein biosynthesis</keyword>
<evidence type="ECO:0000313" key="7">
    <source>
        <dbReference type="EMBL" id="PIR98517.1"/>
    </source>
</evidence>
<dbReference type="InterPro" id="IPR014039">
    <property type="entry name" value="Transl_elong_EFTs/EF1B_dimer"/>
</dbReference>
<dbReference type="GO" id="GO:0003746">
    <property type="term" value="F:translation elongation factor activity"/>
    <property type="evidence" value="ECO:0007669"/>
    <property type="project" value="UniProtKB-UniRule"/>
</dbReference>
<reference evidence="8" key="1">
    <citation type="submission" date="2017-09" db="EMBL/GenBank/DDBJ databases">
        <title>Depth-based differentiation of microbial function through sediment-hosted aquifers and enrichment of novel symbionts in the deep terrestrial subsurface.</title>
        <authorList>
            <person name="Probst A.J."/>
            <person name="Ladd B."/>
            <person name="Jarett J.K."/>
            <person name="Geller-Mcgrath D.E."/>
            <person name="Sieber C.M.K."/>
            <person name="Emerson J.B."/>
            <person name="Anantharaman K."/>
            <person name="Thomas B.C."/>
            <person name="Malmstrom R."/>
            <person name="Stieglmeier M."/>
            <person name="Klingl A."/>
            <person name="Woyke T."/>
            <person name="Ryan C.M."/>
            <person name="Banfield J.F."/>
        </authorList>
    </citation>
    <scope>NUCLEOTIDE SEQUENCE [LARGE SCALE GENOMIC DNA]</scope>
</reference>
<feature type="domain" description="Translation elongation factor EFTs/EF1B dimerisation" evidence="6">
    <location>
        <begin position="70"/>
        <end position="147"/>
    </location>
</feature>
<dbReference type="PROSITE" id="PS01126">
    <property type="entry name" value="EF_TS_1"/>
    <property type="match status" value="1"/>
</dbReference>
<dbReference type="HAMAP" id="MF_00050">
    <property type="entry name" value="EF_Ts"/>
    <property type="match status" value="1"/>
</dbReference>
<accession>A0A2H0VHC2</accession>
<dbReference type="SUPFAM" id="SSF46934">
    <property type="entry name" value="UBA-like"/>
    <property type="match status" value="1"/>
</dbReference>
<dbReference type="InterPro" id="IPR036402">
    <property type="entry name" value="EF-Ts_dimer_sf"/>
</dbReference>
<comment type="similarity">
    <text evidence="1 5">Belongs to the EF-Ts family.</text>
</comment>
<feature type="region of interest" description="Involved in Mg(2+) ion dislocation from EF-Tu" evidence="5">
    <location>
        <begin position="79"/>
        <end position="82"/>
    </location>
</feature>
<dbReference type="SUPFAM" id="SSF54713">
    <property type="entry name" value="Elongation factor Ts (EF-Ts), dimerisation domain"/>
    <property type="match status" value="1"/>
</dbReference>
<protein>
    <recommendedName>
        <fullName evidence="2 5">Elongation factor Ts</fullName>
        <shortName evidence="5">EF-Ts</shortName>
    </recommendedName>
</protein>
<evidence type="ECO:0000256" key="3">
    <source>
        <dbReference type="ARBA" id="ARBA00022768"/>
    </source>
</evidence>
<comment type="function">
    <text evidence="5">Associates with the EF-Tu.GDP complex and induces the exchange of GDP to GTP. It remains bound to the aminoacyl-tRNA.EF-Tu.GTP complex up to the GTP hydrolysis stage on the ribosome.</text>
</comment>
<dbReference type="PANTHER" id="PTHR11741">
    <property type="entry name" value="ELONGATION FACTOR TS"/>
    <property type="match status" value="1"/>
</dbReference>
<evidence type="ECO:0000256" key="5">
    <source>
        <dbReference type="HAMAP-Rule" id="MF_00050"/>
    </source>
</evidence>
<dbReference type="Gene3D" id="1.10.8.10">
    <property type="entry name" value="DNA helicase RuvA subunit, C-terminal domain"/>
    <property type="match status" value="1"/>
</dbReference>
<comment type="subcellular location">
    <subcellularLocation>
        <location evidence="5">Cytoplasm</location>
    </subcellularLocation>
</comment>
<organism evidence="7 8">
    <name type="scientific">Candidatus Colwellbacteria bacterium CG10_big_fil_rev_8_21_14_0_10_41_28</name>
    <dbReference type="NCBI Taxonomy" id="1974539"/>
    <lineage>
        <taxon>Bacteria</taxon>
        <taxon>Candidatus Colwelliibacteriota</taxon>
    </lineage>
</organism>
<dbReference type="InterPro" id="IPR001816">
    <property type="entry name" value="Transl_elong_EFTs/EF1B"/>
</dbReference>
<dbReference type="Pfam" id="PF00889">
    <property type="entry name" value="EF_TS"/>
    <property type="match status" value="1"/>
</dbReference>
<evidence type="ECO:0000256" key="2">
    <source>
        <dbReference type="ARBA" id="ARBA00016956"/>
    </source>
</evidence>
<gene>
    <name evidence="5 7" type="primary">tsf</name>
    <name evidence="7" type="ORF">COT88_01075</name>
</gene>
<dbReference type="InterPro" id="IPR018101">
    <property type="entry name" value="Transl_elong_Ts_CS"/>
</dbReference>
<dbReference type="AlphaFoldDB" id="A0A2H0VHC2"/>
<evidence type="ECO:0000313" key="8">
    <source>
        <dbReference type="Proteomes" id="UP000230776"/>
    </source>
</evidence>
<evidence type="ECO:0000256" key="4">
    <source>
        <dbReference type="ARBA" id="ARBA00022917"/>
    </source>
</evidence>
<keyword evidence="5" id="KW-0963">Cytoplasm</keyword>
<keyword evidence="3 5" id="KW-0251">Elongation factor</keyword>
<dbReference type="InterPro" id="IPR009060">
    <property type="entry name" value="UBA-like_sf"/>
</dbReference>
<dbReference type="Gene3D" id="3.30.479.20">
    <property type="entry name" value="Elongation factor Ts, dimerisation domain"/>
    <property type="match status" value="1"/>
</dbReference>
<sequence length="148" mass="16642">MVSAEEIKKLREETGAGVMDAKKALEEVDGDFDKAVKIIKEKGLAKAEKRSEREAKAGLIKSYVHNDRVGTILKLNCETDFVAKSDPFLDLAHELTLQIVSMNPESVEELLEQDYVKDTSQKVKDLVTEAIRKTGENIVVDTFYRLEL</sequence>
<dbReference type="GO" id="GO:0005737">
    <property type="term" value="C:cytoplasm"/>
    <property type="evidence" value="ECO:0007669"/>
    <property type="project" value="UniProtKB-SubCell"/>
</dbReference>
<comment type="caution">
    <text evidence="7">The sequence shown here is derived from an EMBL/GenBank/DDBJ whole genome shotgun (WGS) entry which is preliminary data.</text>
</comment>
<dbReference type="EMBL" id="PFAG01000013">
    <property type="protein sequence ID" value="PIR98517.1"/>
    <property type="molecule type" value="Genomic_DNA"/>
</dbReference>
<dbReference type="CDD" id="cd14275">
    <property type="entry name" value="UBA_EF-Ts"/>
    <property type="match status" value="1"/>
</dbReference>
<dbReference type="FunFam" id="1.10.8.10:FF:000001">
    <property type="entry name" value="Elongation factor Ts"/>
    <property type="match status" value="1"/>
</dbReference>
<evidence type="ECO:0000256" key="1">
    <source>
        <dbReference type="ARBA" id="ARBA00005532"/>
    </source>
</evidence>
<dbReference type="Proteomes" id="UP000230776">
    <property type="component" value="Unassembled WGS sequence"/>
</dbReference>